<accession>A0A7D7PR38</accession>
<proteinExistence type="predicted"/>
<organism evidence="8 9">
    <name type="scientific">Kocuria varians</name>
    <name type="common">Micrococcus varians</name>
    <dbReference type="NCBI Taxonomy" id="1272"/>
    <lineage>
        <taxon>Bacteria</taxon>
        <taxon>Bacillati</taxon>
        <taxon>Actinomycetota</taxon>
        <taxon>Actinomycetes</taxon>
        <taxon>Micrococcales</taxon>
        <taxon>Micrococcaceae</taxon>
        <taxon>Kocuria</taxon>
    </lineage>
</organism>
<dbReference type="Pfam" id="PF07690">
    <property type="entry name" value="MFS_1"/>
    <property type="match status" value="1"/>
</dbReference>
<dbReference type="SUPFAM" id="SSF103473">
    <property type="entry name" value="MFS general substrate transporter"/>
    <property type="match status" value="1"/>
</dbReference>
<evidence type="ECO:0000256" key="2">
    <source>
        <dbReference type="ARBA" id="ARBA00022692"/>
    </source>
</evidence>
<dbReference type="RefSeq" id="WP_094393232.1">
    <property type="nucleotide sequence ID" value="NZ_CP059343.1"/>
</dbReference>
<evidence type="ECO:0000256" key="6">
    <source>
        <dbReference type="SAM" id="Phobius"/>
    </source>
</evidence>
<reference evidence="8 9" key="2">
    <citation type="submission" date="2020-07" db="EMBL/GenBank/DDBJ databases">
        <title>Genome of starter culture bacteria Kocuria salsicia reveals its technological properties and safety for usage in meat industry.</title>
        <authorList>
            <person name="Michael M."/>
            <person name="Konstantin K."/>
            <person name="Evgenii K."/>
            <person name="Galina S."/>
            <person name="Oksana K."/>
            <person name="Andrei L."/>
        </authorList>
    </citation>
    <scope>NUCLEOTIDE SEQUENCE [LARGE SCALE GENOMIC DNA]</scope>
    <source>
        <strain evidence="8 9">80</strain>
    </source>
</reference>
<evidence type="ECO:0000313" key="9">
    <source>
        <dbReference type="Proteomes" id="UP000216825"/>
    </source>
</evidence>
<dbReference type="PANTHER" id="PTHR23526:SF4">
    <property type="entry name" value="INTEGRAL MEMBRANE TRANSPORT PROTEIN"/>
    <property type="match status" value="1"/>
</dbReference>
<protein>
    <recommendedName>
        <fullName evidence="7">Major facilitator superfamily (MFS) profile domain-containing protein</fullName>
    </recommendedName>
</protein>
<feature type="transmembrane region" description="Helical" evidence="6">
    <location>
        <begin position="322"/>
        <end position="345"/>
    </location>
</feature>
<feature type="transmembrane region" description="Helical" evidence="6">
    <location>
        <begin position="180"/>
        <end position="198"/>
    </location>
</feature>
<feature type="compositionally biased region" description="Low complexity" evidence="5">
    <location>
        <begin position="256"/>
        <end position="271"/>
    </location>
</feature>
<evidence type="ECO:0000259" key="7">
    <source>
        <dbReference type="PROSITE" id="PS50850"/>
    </source>
</evidence>
<feature type="transmembrane region" description="Helical" evidence="6">
    <location>
        <begin position="381"/>
        <end position="408"/>
    </location>
</feature>
<dbReference type="Gene3D" id="1.20.1250.20">
    <property type="entry name" value="MFS general substrate transporter like domains"/>
    <property type="match status" value="1"/>
</dbReference>
<dbReference type="InterPro" id="IPR036259">
    <property type="entry name" value="MFS_trans_sf"/>
</dbReference>
<keyword evidence="4 6" id="KW-0472">Membrane</keyword>
<evidence type="ECO:0000256" key="4">
    <source>
        <dbReference type="ARBA" id="ARBA00023136"/>
    </source>
</evidence>
<dbReference type="InterPro" id="IPR001958">
    <property type="entry name" value="Tet-R_TetA/multi-R_MdtG-like"/>
</dbReference>
<dbReference type="PANTHER" id="PTHR23526">
    <property type="entry name" value="INTEGRAL MEMBRANE TRANSPORT PROTEIN-RELATED"/>
    <property type="match status" value="1"/>
</dbReference>
<feature type="transmembrane region" description="Helical" evidence="6">
    <location>
        <begin position="139"/>
        <end position="160"/>
    </location>
</feature>
<dbReference type="GO" id="GO:0005886">
    <property type="term" value="C:plasma membrane"/>
    <property type="evidence" value="ECO:0007669"/>
    <property type="project" value="UniProtKB-SubCell"/>
</dbReference>
<feature type="transmembrane region" description="Helical" evidence="6">
    <location>
        <begin position="79"/>
        <end position="97"/>
    </location>
</feature>
<name>A0A7D7PR38_KOCVA</name>
<feature type="compositionally biased region" description="Gly residues" evidence="5">
    <location>
        <begin position="237"/>
        <end position="255"/>
    </location>
</feature>
<dbReference type="InterPro" id="IPR052528">
    <property type="entry name" value="Sugar_transport-like"/>
</dbReference>
<comment type="subcellular location">
    <subcellularLocation>
        <location evidence="1">Cell membrane</location>
        <topology evidence="1">Multi-pass membrane protein</topology>
    </subcellularLocation>
</comment>
<dbReference type="InterPro" id="IPR011701">
    <property type="entry name" value="MFS"/>
</dbReference>
<evidence type="ECO:0000313" key="8">
    <source>
        <dbReference type="EMBL" id="QMS55934.1"/>
    </source>
</evidence>
<feature type="transmembrane region" description="Helical" evidence="6">
    <location>
        <begin position="295"/>
        <end position="316"/>
    </location>
</feature>
<dbReference type="PRINTS" id="PR01035">
    <property type="entry name" value="TCRTETA"/>
</dbReference>
<dbReference type="InterPro" id="IPR020846">
    <property type="entry name" value="MFS_dom"/>
</dbReference>
<feature type="transmembrane region" description="Helical" evidence="6">
    <location>
        <begin position="103"/>
        <end position="127"/>
    </location>
</feature>
<dbReference type="GO" id="GO:0022857">
    <property type="term" value="F:transmembrane transporter activity"/>
    <property type="evidence" value="ECO:0007669"/>
    <property type="project" value="InterPro"/>
</dbReference>
<gene>
    <name evidence="8" type="ORF">CIB50_0000632</name>
</gene>
<feature type="region of interest" description="Disordered" evidence="5">
    <location>
        <begin position="204"/>
        <end position="278"/>
    </location>
</feature>
<keyword evidence="3 6" id="KW-1133">Transmembrane helix</keyword>
<evidence type="ECO:0000256" key="1">
    <source>
        <dbReference type="ARBA" id="ARBA00004651"/>
    </source>
</evidence>
<dbReference type="AlphaFoldDB" id="A0A7D7PR38"/>
<dbReference type="KEGG" id="kvr:CIB50_0000632"/>
<evidence type="ECO:0000256" key="5">
    <source>
        <dbReference type="SAM" id="MobiDB-lite"/>
    </source>
</evidence>
<feature type="transmembrane region" description="Helical" evidence="6">
    <location>
        <begin position="357"/>
        <end position="375"/>
    </location>
</feature>
<sequence>MAQSTRTPRSSTWLWILVAAAVLTQTGLNLFRPITSYKLLGLGADPVVIGLTTAAYALLPLVTAVWLGRMSDRIPQLRLLILAGVGFLALAGVGLVLANSVWFVFAASAVLGMGHLCFTIGGQTAIARYAADRDLDKGFGWFTAAFSAGQMIGPALGGWIVGHGSDVASPERLAAVNESLWIGVLVTVAAAPLLAFRLGPASRRPGAGAPPDDDAAASPTPHGTSVPDTSATASGTPGTGVASGAGGSTPEGATGGSPAAPPGGDDAPSAAKRAPRADERPDVLRILRAPGVMSNMVASLSLLAMIDILTAFLPLVGEEAGVAPSVVGVLLGARGLASIASRLLLPLLSGRFSRRALLIASLLASGLALIVPPLFLDSFWWAALFLAVGGFFLGLGQPLTMTLISTAVPGTWRGSALAVRLMGNRLGQVILPVAAGAVAAPFGPGGAIWLTCALLVASGVEKAVRRPREG</sequence>
<feature type="domain" description="Major facilitator superfamily (MFS) profile" evidence="7">
    <location>
        <begin position="1"/>
        <end position="470"/>
    </location>
</feature>
<dbReference type="Proteomes" id="UP000216825">
    <property type="component" value="Chromosome"/>
</dbReference>
<feature type="transmembrane region" description="Helical" evidence="6">
    <location>
        <begin position="47"/>
        <end position="67"/>
    </location>
</feature>
<dbReference type="EMBL" id="CP059343">
    <property type="protein sequence ID" value="QMS55934.1"/>
    <property type="molecule type" value="Genomic_DNA"/>
</dbReference>
<feature type="transmembrane region" description="Helical" evidence="6">
    <location>
        <begin position="12"/>
        <end position="35"/>
    </location>
</feature>
<feature type="transmembrane region" description="Helical" evidence="6">
    <location>
        <begin position="429"/>
        <end position="457"/>
    </location>
</feature>
<keyword evidence="2 6" id="KW-0812">Transmembrane</keyword>
<keyword evidence="9" id="KW-1185">Reference proteome</keyword>
<dbReference type="PROSITE" id="PS50850">
    <property type="entry name" value="MFS"/>
    <property type="match status" value="1"/>
</dbReference>
<evidence type="ECO:0000256" key="3">
    <source>
        <dbReference type="ARBA" id="ARBA00022989"/>
    </source>
</evidence>
<reference evidence="9" key="1">
    <citation type="submission" date="2017-08" db="EMBL/GenBank/DDBJ databases">
        <title>Draft Genome Sequence of Kocuria varians 80.</title>
        <authorList>
            <person name="Minaev M."/>
            <person name="Kurbakov K.A."/>
            <person name="Solodovnikova G.I."/>
            <person name="Kuznetsova O.A."/>
            <person name="Lisitsyn A.B."/>
        </authorList>
    </citation>
    <scope>NUCLEOTIDE SEQUENCE [LARGE SCALE GENOMIC DNA]</scope>
    <source>
        <strain evidence="9">80</strain>
    </source>
</reference>